<evidence type="ECO:0000256" key="7">
    <source>
        <dbReference type="ARBA" id="ARBA00022506"/>
    </source>
</evidence>
<dbReference type="Gene3D" id="2.170.40.20">
    <property type="entry name" value="Human immunodeficiency virus 1, Gp160, envelope glycoprotein"/>
    <property type="match status" value="2"/>
</dbReference>
<evidence type="ECO:0000256" key="19">
    <source>
        <dbReference type="ARBA" id="ARBA00022870"/>
    </source>
</evidence>
<dbReference type="GO" id="GO:0019031">
    <property type="term" value="C:viral envelope"/>
    <property type="evidence" value="ECO:0007669"/>
    <property type="project" value="UniProtKB-KW"/>
</dbReference>
<dbReference type="GO" id="GO:1903908">
    <property type="term" value="P:positive regulation of plasma membrane raft polarization"/>
    <property type="evidence" value="ECO:0007669"/>
    <property type="project" value="UniProtKB-UniRule"/>
</dbReference>
<dbReference type="GO" id="GO:0039654">
    <property type="term" value="P:fusion of virus membrane with host endosome membrane"/>
    <property type="evidence" value="ECO:0007669"/>
    <property type="project" value="UniProtKB-UniRule"/>
</dbReference>
<protein>
    <recommendedName>
        <fullName evidence="32">Envelope glycoprotein gp160</fullName>
    </recommendedName>
    <alternativeName>
        <fullName evidence="32">Env polyprotein</fullName>
    </alternativeName>
    <component>
        <recommendedName>
            <fullName evidence="32">Surface protein gp120</fullName>
            <shortName evidence="32">SU</shortName>
        </recommendedName>
        <alternativeName>
            <fullName evidence="32">Glycoprotein 120</fullName>
            <shortName evidence="32">gp120</shortName>
        </alternativeName>
    </component>
    <component>
        <recommendedName>
            <fullName evidence="32">Transmembrane protein gp41</fullName>
            <shortName evidence="32">TM</shortName>
        </recommendedName>
        <alternativeName>
            <fullName evidence="32">Glycoprotein 41</fullName>
            <shortName evidence="32">gp41</shortName>
        </alternativeName>
    </component>
</protein>
<keyword evidence="12 32" id="KW-1162">Viral penetration into host cytoplasm</keyword>
<name>F2YPH1_HV1</name>
<evidence type="ECO:0000256" key="30">
    <source>
        <dbReference type="ARBA" id="ARBA00023288"/>
    </source>
</evidence>
<dbReference type="GO" id="GO:0005198">
    <property type="term" value="F:structural molecule activity"/>
    <property type="evidence" value="ECO:0007669"/>
    <property type="project" value="UniProtKB-UniRule"/>
</dbReference>
<evidence type="ECO:0000256" key="15">
    <source>
        <dbReference type="ARBA" id="ARBA00022703"/>
    </source>
</evidence>
<keyword evidence="14 32" id="KW-0812">Transmembrane</keyword>
<dbReference type="InterPro" id="IPR000777">
    <property type="entry name" value="HIV1_Gp120"/>
</dbReference>
<evidence type="ECO:0000256" key="23">
    <source>
        <dbReference type="ARBA" id="ARBA00023046"/>
    </source>
</evidence>
<feature type="site" description="Cleavage; by host furin" evidence="32">
    <location>
        <begin position="492"/>
        <end position="493"/>
    </location>
</feature>
<comment type="function">
    <text evidence="32">Transmembrane protein gp41: Acts as a class I viral fusion protein. Under the current model, the protein has at least 3 conformational states: pre-fusion native state, pre-hairpin intermediate state, and post-fusion hairpin state. During fusion of viral and target intracellular membranes, the coiled coil regions (heptad repeats) assume a trimer-of-hairpins structure, positioning the fusion peptide in close proximity to the C-terminal region of the ectodomain. The formation of this structure appears to drive apposition and subsequent fusion of viral and target cell membranes. Complete fusion occurs in host cell endosomes and is dynamin-dependent, however some lipid transfer might occur at the plasma membrane. The virus undergoes clathrin-dependent internalization long before endosomal fusion, thus minimizing the surface exposure of conserved viral epitopes during fusion and reducing the efficacy of inhibitors targeting these epitopes. Membranes fusion leads to delivery of the nucleocapsid into the cytoplasm.</text>
</comment>
<dbReference type="FunFam" id="2.170.40.20:FF:000003">
    <property type="entry name" value="Envelope glycoprotein gp160"/>
    <property type="match status" value="1"/>
</dbReference>
<comment type="domain">
    <text evidence="32">The membrane proximal external region (MPER) present in gp41 is a tryptophan-rich region recognized by the antibodies 2F5, Z13, and 4E10. MPER seems to play a role in fusion.</text>
</comment>
<feature type="disulfide bond" evidence="32">
    <location>
        <begin position="53"/>
        <end position="73"/>
    </location>
</feature>
<keyword evidence="16 32" id="KW-0732">Signal</keyword>
<comment type="PTM">
    <text evidence="32">Specific enzymatic cleavages in vivo yield mature proteins. Envelope glycoproteins are synthesized as a inactive precursor that is heavily N-glycosylated and processed likely by host cell furin in the Golgi to yield the mature SU and TM proteins. The cleavage site between SU and TM requires the minimal sequence [KR]-X-[KR]-R. About 2 of the 9 disulfide bonds of gp41 are reduced by P4HB/PDI, following binding to CD4 receptor.</text>
</comment>
<evidence type="ECO:0000313" key="36">
    <source>
        <dbReference type="EMBL" id="ADZ36220.1"/>
    </source>
</evidence>
<keyword evidence="13 32" id="KW-0165">Cleavage on pair of basic residues</keyword>
<evidence type="ECO:0000256" key="3">
    <source>
        <dbReference type="ARBA" id="ARBA00004505"/>
    </source>
</evidence>
<keyword evidence="7 32" id="KW-1168">Fusion of virus membrane with host membrane</keyword>
<evidence type="ECO:0000259" key="34">
    <source>
        <dbReference type="Pfam" id="PF00516"/>
    </source>
</evidence>
<keyword evidence="11 32" id="KW-0945">Host-virus interaction</keyword>
<feature type="disulfide bond" evidence="32">
    <location>
        <begin position="222"/>
        <end position="233"/>
    </location>
</feature>
<feature type="short sequence motif" description="YXXL motif; contains endocytosis signal" evidence="32">
    <location>
        <begin position="693"/>
        <end position="696"/>
    </location>
</feature>
<comment type="function">
    <text evidence="32">Envelope glycoprotein gp160: Oligomerizes in the host endoplasmic reticulum into predominantly trimers. In a second time, gp160 transits in the host Golgi, where glycosylation is completed. The precursor is then proteolytically cleaved in the trans-Golgi and thereby activated by cellular furin or furin-like proteases to produce gp120 and gp41.</text>
</comment>
<feature type="chain" id="PRO_5023425695" description="Envelope glycoprotein gp160" evidence="32">
    <location>
        <begin position="32"/>
        <end position="844"/>
    </location>
</feature>
<feature type="coiled-coil region" evidence="32">
    <location>
        <begin position="614"/>
        <end position="648"/>
    </location>
</feature>
<keyword evidence="15 32" id="KW-0053">Apoptosis</keyword>
<keyword evidence="18 32" id="KW-0946">Virion</keyword>
<feature type="region of interest" description="Immunosuppression" evidence="32">
    <location>
        <begin position="555"/>
        <end position="573"/>
    </location>
</feature>
<dbReference type="HAMAP" id="MF_04083">
    <property type="entry name" value="HIV_ENV"/>
    <property type="match status" value="1"/>
</dbReference>
<comment type="PTM">
    <text evidence="32">Highly glycosylated by host. The high number of glycan on the protein is reffered to as 'glycan shield' because it contributes to hide protein sequence from adaptive immune system.</text>
</comment>
<comment type="subcellular location">
    <molecule>Transmembrane protein gp41</molecule>
    <subcellularLocation>
        <location evidence="32">Virion membrane</location>
        <topology evidence="32">Single-pass type I membrane protein</topology>
    </subcellularLocation>
    <subcellularLocation>
        <location evidence="32">Host cell membrane</location>
        <topology evidence="32">Single-pass type I membrane protein</topology>
    </subcellularLocation>
    <subcellularLocation>
        <location evidence="32">Host endosome membrane</location>
        <topology evidence="32">Single-pass type I membrane protein</topology>
    </subcellularLocation>
    <text evidence="32">It is probably concentrated at the site of budding and incorporated into the virions possibly by contacts between the cytoplasmic tail of Env and the N-terminus of Gag.</text>
</comment>
<keyword evidence="30 32" id="KW-0449">Lipoprotein</keyword>
<dbReference type="GO" id="GO:0055036">
    <property type="term" value="C:virion membrane"/>
    <property type="evidence" value="ECO:0007669"/>
    <property type="project" value="UniProtKB-SubCell"/>
</dbReference>
<evidence type="ECO:0000256" key="24">
    <source>
        <dbReference type="ARBA" id="ARBA00023054"/>
    </source>
</evidence>
<evidence type="ECO:0000256" key="31">
    <source>
        <dbReference type="ARBA" id="ARBA00023296"/>
    </source>
</evidence>
<evidence type="ECO:0000256" key="12">
    <source>
        <dbReference type="ARBA" id="ARBA00022595"/>
    </source>
</evidence>
<keyword evidence="17 32" id="KW-1161">Viral attachment to host cell</keyword>
<evidence type="ECO:0000256" key="32">
    <source>
        <dbReference type="HAMAP-Rule" id="MF_04083"/>
    </source>
</evidence>
<feature type="disulfide bond" evidence="32">
    <location>
        <begin position="212"/>
        <end position="241"/>
    </location>
</feature>
<comment type="miscellaneous">
    <text evidence="32">HIV-1 lineages are divided in three main groups, M (for Major), O (for Outlier), and N (for New, or Non-M, Non-O). The vast majority of strains found worldwide belong to the group M. Group O seems to be endemic to and largely confined to Cameroon and neighboring countries in West Central Africa, where these viruses represent a small minority of HIV-1 strains. The group N is represented by a limited number of isolates from Cameroonian persons. The group M is further subdivided in 9 clades or subtypes (A to D, F to H, J and K).</text>
</comment>
<evidence type="ECO:0000256" key="13">
    <source>
        <dbReference type="ARBA" id="ARBA00022685"/>
    </source>
</evidence>
<dbReference type="InterPro" id="IPR000328">
    <property type="entry name" value="GP41-like"/>
</dbReference>
<dbReference type="SUPFAM" id="SSF58069">
    <property type="entry name" value="Virus ectodomain"/>
    <property type="match status" value="1"/>
</dbReference>
<accession>F2YPH1</accession>
<evidence type="ECO:0000256" key="18">
    <source>
        <dbReference type="ARBA" id="ARBA00022844"/>
    </source>
</evidence>
<evidence type="ECO:0000256" key="2">
    <source>
        <dbReference type="ARBA" id="ARBA00004433"/>
    </source>
</evidence>
<keyword evidence="10 32" id="KW-1165">Clathrin-mediated endocytosis of virus by host</keyword>
<dbReference type="GO" id="GO:0019064">
    <property type="term" value="P:fusion of virus membrane with host plasma membrane"/>
    <property type="evidence" value="ECO:0007669"/>
    <property type="project" value="UniProtKB-UniRule"/>
</dbReference>
<feature type="lipid moiety-binding region" description="S-palmitoyl cysteine; by host" evidence="32">
    <location>
        <position position="825"/>
    </location>
</feature>
<keyword evidence="27 32" id="KW-1015">Disulfide bond</keyword>
<reference evidence="36" key="1">
    <citation type="submission" date="2011-02" db="EMBL/GenBank/DDBJ databases">
        <title>CAVD/CA-VIMC Neutralization Serotype Discovery Project.</title>
        <authorList>
            <person name="Chen Y."/>
            <person name="Gao F."/>
            <person name="Hahn B.H."/>
            <person name="Swanstrom R."/>
            <person name="Kim J."/>
            <person name="Seaman M.S."/>
            <person name="Williamson C."/>
            <person name="Montefiori D.C."/>
        </authorList>
    </citation>
    <scope>NUCLEOTIDE SEQUENCE</scope>
    <source>
        <strain evidence="36">CBJA022</strain>
    </source>
</reference>
<dbReference type="Gene3D" id="1.20.5.490">
    <property type="entry name" value="Single helix bin"/>
    <property type="match status" value="1"/>
</dbReference>
<feature type="transmembrane region" description="Helical" evidence="33">
    <location>
        <begin position="659"/>
        <end position="686"/>
    </location>
</feature>
<evidence type="ECO:0000256" key="11">
    <source>
        <dbReference type="ARBA" id="ARBA00022581"/>
    </source>
</evidence>
<evidence type="ECO:0000256" key="8">
    <source>
        <dbReference type="ARBA" id="ARBA00022510"/>
    </source>
</evidence>
<feature type="disulfide bond" evidence="32">
    <location>
        <begin position="579"/>
        <end position="585"/>
    </location>
</feature>
<evidence type="ECO:0000256" key="20">
    <source>
        <dbReference type="ARBA" id="ARBA00022879"/>
    </source>
</evidence>
<dbReference type="EMBL" id="JF346903">
    <property type="protein sequence ID" value="ADZ36220.1"/>
    <property type="molecule type" value="Genomic_DNA"/>
</dbReference>
<evidence type="ECO:0000256" key="21">
    <source>
        <dbReference type="ARBA" id="ARBA00022890"/>
    </source>
</evidence>
<evidence type="ECO:0000256" key="28">
    <source>
        <dbReference type="ARBA" id="ARBA00023180"/>
    </source>
</evidence>
<proteinExistence type="inferred from homology"/>
<comment type="domain">
    <text evidence="32">The YXXL motif is involved in determining the exact site of viral release at the surface of infected mononuclear cells and promotes endocytosis. YXXL and di-leucine endocytosis motifs interact directly or indirectly with the clathrin adapter complexes, opperate independently, and their activities are not additive.</text>
</comment>
<comment type="subunit">
    <text evidence="32">The mature envelope protein (Env) consists of a homotrimer of non-covalently associated gp120-gp41 heterodimers. The resulting complex protrudes from the virus surface as a spike. There seems to be as few as 10 spikes on the average virion. Surface protein gp120 interacts with host CD4, CCR5 and CXCR4. Gp120 also interacts with the C-type lectins CD209/DC-SIGN and CLEC4M/DC-SIGNR (collectively referred to as DC-SIGN(R)). Gp120 and gp41 interact with GalCer. Gp120 interacts with host ITGA4/ITGB7 complex; on CD4+ T-cells, this interaction results in rapid activation of integrin ITGAL/LFA-1, which facilitates efficient cell-to-cell spreading of HIV-1. Gp120 interacts with cell-associated heparan sulfate; this interaction increases virus infectivity on permissive cells and may be involved in infection of CD4- cells.</text>
</comment>
<evidence type="ECO:0000256" key="33">
    <source>
        <dbReference type="RuleBase" id="RU363095"/>
    </source>
</evidence>
<keyword evidence="23 32" id="KW-1039">Host endosome</keyword>
<dbReference type="CDD" id="cd09909">
    <property type="entry name" value="HIV-1-like_HR1-HR2"/>
    <property type="match status" value="1"/>
</dbReference>
<evidence type="ECO:0000256" key="17">
    <source>
        <dbReference type="ARBA" id="ARBA00022804"/>
    </source>
</evidence>
<feature type="domain" description="Retroviral envelope protein GP41-like" evidence="35">
    <location>
        <begin position="511"/>
        <end position="699"/>
    </location>
</feature>
<evidence type="ECO:0000256" key="16">
    <source>
        <dbReference type="ARBA" id="ARBA00022729"/>
    </source>
</evidence>
<feature type="region of interest" description="MPER; binding to GalCer" evidence="32">
    <location>
        <begin position="643"/>
        <end position="664"/>
    </location>
</feature>
<keyword evidence="22 32" id="KW-1133">Transmembrane helix</keyword>
<keyword evidence="26 32" id="KW-0564">Palmitate</keyword>
<dbReference type="InterPro" id="IPR037527">
    <property type="entry name" value="Gp160"/>
</dbReference>
<dbReference type="GO" id="GO:0044175">
    <property type="term" value="C:host cell endosome membrane"/>
    <property type="evidence" value="ECO:0007669"/>
    <property type="project" value="UniProtKB-SubCell"/>
</dbReference>
<sequence length="844" mass="95484">MRVKGIRKNCRHLWRWGTMLLGMLMICSAVENLWVTVYYGVPVWREATTTLFCASDAKAYDTEVHNVWATHACVPTDPNPQEIVLENVTENFNMWKNKMVDQMHEDVISLWDQSLKPCVKLTPLCVTLECGTATYNGTYKDEMKNCSFNVTTVVTDRKKTEYALFYRLDIVPLTKENSSANSSEYRLINCNTSAITQACPKVTFDPIPIHYCTPAGYAILKCNDKTFNGTGPCHNVSTVQCTHGIKPVVSTQLLLNGSLAEGEIIIRSENLTDNVKTIIVHLNQSVEIVCTRPGNNTRKSIRIGPGQTFYATGDIIGDIRQAHCNINRDKWNETLQRVKEKLAEHFPNKTIEFAPSSGGDLEITTHSFNCRGEFFYCNTSGLFNTSDLFNGTIPCRIKQIINMWQEVGRAMYAPPIKGNITCKSNITGLLLVRDGGIRSEQNDTNTEIFRPGGGDMRNNWRSELYKYKVVEIKPLGVAPTAAKRRVVEREKRAVGIGAVFLGFLGAAGSTMGAASITLTVQARQLLSGIVQQQSNLLRAIEAQQHLLQLTVWGIKQLQTRVLAIERYLKDQQLLGIWGCSGKLICTTAVPWNSSWSNKSRTEIWDNMTWMQWDREISNYTNTIYRLLEDSQNQQERNEKDLLALDSWKNLWSWFDITNWLWYIKIFIMIVGGLIGLRIIFAVLSIVNRVRQGYSPLSLQIPTPNPGGPDRLGRIEEEGGEQNKDRSIRLVNGFLALAWDDLRNLCLFSYHRLRDFILVAARVVELLGRNSLRGLQRGWEALKYLGSLVQYWGQELKKSTISLVDTIAIAVAEGTDRIIELVQGLCRAIYNIPRRIRQGFEAALQ</sequence>
<feature type="chain" id="PRO_5023425694" description="Transmembrane protein gp41" evidence="32">
    <location>
        <begin position="493"/>
        <end position="844"/>
    </location>
</feature>
<dbReference type="GO" id="GO:1903911">
    <property type="term" value="P:positive regulation of receptor clustering"/>
    <property type="evidence" value="ECO:0007669"/>
    <property type="project" value="UniProtKB-UniRule"/>
</dbReference>
<keyword evidence="28 32" id="KW-0325">Glycoprotein</keyword>
<keyword evidence="29 32" id="KW-0899">Viral immunoevasion</keyword>
<keyword evidence="8 32" id="KW-1170">Fusion of virus membrane with host endosomal membrane</keyword>
<keyword evidence="31 32" id="KW-1160">Virus entry into host cell</keyword>
<gene>
    <name evidence="32 36" type="primary">env</name>
</gene>
<dbReference type="GO" id="GO:0019062">
    <property type="term" value="P:virion attachment to host cell"/>
    <property type="evidence" value="ECO:0007669"/>
    <property type="project" value="UniProtKB-UniRule"/>
</dbReference>
<feature type="transmembrane region" description="Helical" evidence="33">
    <location>
        <begin position="20"/>
        <end position="41"/>
    </location>
</feature>
<evidence type="ECO:0000256" key="14">
    <source>
        <dbReference type="ARBA" id="ARBA00022692"/>
    </source>
</evidence>
<organismHost>
    <name type="scientific">Homo sapiens</name>
    <name type="common">Human</name>
    <dbReference type="NCBI Taxonomy" id="9606"/>
</organismHost>
<evidence type="ECO:0000256" key="22">
    <source>
        <dbReference type="ARBA" id="ARBA00022989"/>
    </source>
</evidence>
<dbReference type="SUPFAM" id="SSF56502">
    <property type="entry name" value="gp120 core"/>
    <property type="match status" value="2"/>
</dbReference>
<organism evidence="36">
    <name type="scientific">Human immunodeficiency virus type 1</name>
    <name type="common">HIV-1</name>
    <dbReference type="NCBI Taxonomy" id="11676"/>
    <lineage>
        <taxon>Viruses</taxon>
        <taxon>Riboviria</taxon>
        <taxon>Pararnavirae</taxon>
        <taxon>Artverviricota</taxon>
        <taxon>Revtraviricetes</taxon>
        <taxon>Ortervirales</taxon>
        <taxon>Retroviridae</taxon>
        <taxon>Orthoretrovirinae</taxon>
        <taxon>Lentivirus</taxon>
        <taxon>Lentivirus humimdef1</taxon>
    </lineage>
</organism>
<keyword evidence="25 32" id="KW-0472">Membrane</keyword>
<dbReference type="GO" id="GO:0075512">
    <property type="term" value="P:clathrin-dependent endocytosis of virus by host cell"/>
    <property type="evidence" value="ECO:0007669"/>
    <property type="project" value="UniProtKB-UniRule"/>
</dbReference>
<comment type="PTM">
    <text evidence="32">Palmitoylation of the transmembrane protein and of Env polyprotein (prior to its proteolytic cleavage) is essential for their association with host cell membrane lipid rafts. Palmitoylation is therefore required for envelope trafficking to classical lipid rafts, but not for viral replication.</text>
</comment>
<feature type="topological domain" description="Cytoplasmic" evidence="32">
    <location>
        <begin position="687"/>
        <end position="844"/>
    </location>
</feature>
<keyword evidence="20 32" id="KW-0261">Viral envelope protein</keyword>
<dbReference type="Gene3D" id="1.10.287.210">
    <property type="match status" value="1"/>
</dbReference>
<keyword evidence="21 32" id="KW-1164">Virus endocytosis by host</keyword>
<comment type="subcellular location">
    <subcellularLocation>
        <location evidence="3">Host cell membrane</location>
        <topology evidence="3">Peripheral membrane protein</topology>
    </subcellularLocation>
    <subcellularLocation>
        <location evidence="1">Host cell membrane</location>
        <topology evidence="1">Single-pass type I membrane protein</topology>
    </subcellularLocation>
    <subcellularLocation>
        <location evidence="2">Host endosome membrane</location>
        <topology evidence="2">Peripheral membrane protein</topology>
    </subcellularLocation>
    <subcellularLocation>
        <location evidence="5">Host endosome membrane</location>
        <topology evidence="5">Single-pass type I membrane protein</topology>
    </subcellularLocation>
    <subcellularLocation>
        <location evidence="6">Virion membrane</location>
        <topology evidence="6">Peripheral membrane protein</topology>
    </subcellularLocation>
    <subcellularLocation>
        <location evidence="4">Virion membrane</location>
        <topology evidence="4">Single-pass type I membrane protein</topology>
    </subcellularLocation>
</comment>
<dbReference type="Pfam" id="PF00516">
    <property type="entry name" value="GP120"/>
    <property type="match status" value="1"/>
</dbReference>
<dbReference type="GO" id="GO:0052031">
    <property type="term" value="P:symbiont-mediated perturbation of host defense response"/>
    <property type="evidence" value="ECO:0007669"/>
    <property type="project" value="UniProtKB-UniRule"/>
</dbReference>
<comment type="miscellaneous">
    <text evidence="32">Inhibitors targeting HIV-1 viral envelope proteins are used as antiretroviral drugs. Attachment of virions to the cell surface via non-specific interactions and CD4 binding can be blocked by inhibitors that include cyanovirin-N, cyclotriazadisulfonamide analogs, PRO 2000, TNX 355 and PRO 542. In addition, BMS 806 can block CD4-induced conformational changes. Env interactions with the coreceptor molecules can be targeted by CCR5 antagonists including SCH-D, maraviroc (UK 427857) and aplaviroc (GW 873140), and the CXCR4 antagonist AMD 070. Fusion of viral and cellular membranes can be inhibited by peptides such as enfuvirtide and tifuvirtide (T 1249). Resistance to inhibitors associated with mutations in Env are observed. Most of the time, single mutations confer only a modest reduction in drug susceptibility. Combination of several mutations is usually required to develop a high-level drug resistance.</text>
</comment>
<dbReference type="Pfam" id="PF00517">
    <property type="entry name" value="GP41"/>
    <property type="match status" value="1"/>
</dbReference>
<comment type="similarity">
    <text evidence="32">Belongs to the HIV-1 env protein family.</text>
</comment>
<evidence type="ECO:0000256" key="10">
    <source>
        <dbReference type="ARBA" id="ARBA00022570"/>
    </source>
</evidence>
<dbReference type="FunFam" id="1.10.287.210:FF:000001">
    <property type="entry name" value="Envelope glycoprotein gp160"/>
    <property type="match status" value="1"/>
</dbReference>
<feature type="region of interest" description="Fusion peptide" evidence="32">
    <location>
        <begin position="493"/>
        <end position="513"/>
    </location>
</feature>
<evidence type="ECO:0000256" key="5">
    <source>
        <dbReference type="ARBA" id="ARBA00004578"/>
    </source>
</evidence>
<comment type="domain">
    <text evidence="32">Some of the most genetically diverse regions of the viral genome are present in Env. They are called variable regions 1 through 5 (V1 through V5). Coreceptor usage of gp120 is determined mainly by the primary structure of the third variable region (V3) in the outer domain of gp120. The sequence of V3 determines which coreceptor, CCR5 and/or CXCR4 (corresponding to R5/macrophage, X4/T cell and R5X4/T cell and macrophage tropism), is used to trigger the fusion potential of the Env complex, and hence which cells the virus can infect. Binding to CCR5 involves a region adjacent in addition to V3.</text>
</comment>
<comment type="domain">
    <text evidence="32">The CD4-binding region is targeted by the antibody b12.</text>
</comment>
<evidence type="ECO:0000256" key="29">
    <source>
        <dbReference type="ARBA" id="ARBA00023280"/>
    </source>
</evidence>
<keyword evidence="9 32" id="KW-1032">Host cell membrane</keyword>
<evidence type="ECO:0000256" key="26">
    <source>
        <dbReference type="ARBA" id="ARBA00023139"/>
    </source>
</evidence>
<evidence type="ECO:0000256" key="4">
    <source>
        <dbReference type="ARBA" id="ARBA00004563"/>
    </source>
</evidence>
<comment type="caution">
    <text evidence="32 33">Lacks conserved residue(s) required for the propagation of feature annotation.</text>
</comment>
<comment type="function">
    <text evidence="32">Surface protein gp120: Attaches the virus to the host lymphoid cell by binding to the primary receptor CD4. This interaction induces a structural rearrangement creating a high affinity binding site for a chemokine coreceptor like CXCR4 and/or CCR5. Acts as a ligand for CD209/DC-SIGN and CLEC4M/DC-SIGNR, which are respectively found on dendritic cells (DCs), and on endothelial cells of liver sinusoids and lymph node sinuses. These interactions allow capture of viral particles at mucosal surfaces by these cells and subsequent transmission to permissive cells. HIV subverts the migration properties of dendritic cells to gain access to CD4+ T-cells in lymph nodes. Virus transmission to permissive T-cells occurs either in trans (without DCs infection, through viral capture and transmission), or in cis (following DCs productive infection, through the usual CD4-gp120 interaction), thereby inducing a robust infection. In trans infection, bound virions remain infectious over days and it is proposed that they are not degraded, but protected in non-lysosomal acidic organelles within the DCs close to the cell membrane thus contributing to the viral infectious potential during DCs' migration from the periphery to the lymphoid tissues. On arrival at lymphoid tissues, intact virions recycle back to DCs' cell surface allowing virus transmission to CD4+ T-cells.</text>
</comment>
<comment type="domain">
    <text evidence="32 33">The 17 amino acids long immunosuppressive region is present in many retroviral envelope proteins. Synthetic peptides derived from this relatively conserved sequence inhibit immune function in vitro and in vivo.</text>
</comment>
<evidence type="ECO:0000256" key="6">
    <source>
        <dbReference type="ARBA" id="ARBA00004650"/>
    </source>
</evidence>
<feature type="region of interest" description="CD4-binding loop" evidence="32">
    <location>
        <begin position="356"/>
        <end position="366"/>
    </location>
</feature>
<comment type="subcellular location">
    <molecule>Surface protein gp120</molecule>
    <subcellularLocation>
        <location evidence="32">Virion membrane</location>
        <topology evidence="32">Peripheral membrane protein</topology>
    </subcellularLocation>
    <subcellularLocation>
        <location evidence="32">Host cell membrane</location>
        <topology evidence="32">Peripheral membrane protein</topology>
    </subcellularLocation>
    <subcellularLocation>
        <location evidence="32">Host endosome membrane</location>
        <topology evidence="32">Single-pass type I membrane protein</topology>
    </subcellularLocation>
    <text evidence="32">The surface protein is not anchored to the viral envelope, but associates with the extravirion surface through its binding to TM. It is probably concentrated at the site of budding and incorporated into the virions possibly by contacts between the cytoplasmic tail of Env and the N-terminus of Gag.</text>
</comment>
<feature type="domain" description="Human immunodeficiency virus 1 envelope glycoprotein Gp120" evidence="34">
    <location>
        <begin position="134"/>
        <end position="492"/>
    </location>
</feature>
<dbReference type="InterPro" id="IPR036377">
    <property type="entry name" value="Gp120_core_sf"/>
</dbReference>
<evidence type="ECO:0000256" key="1">
    <source>
        <dbReference type="ARBA" id="ARBA00004402"/>
    </source>
</evidence>
<evidence type="ECO:0000259" key="35">
    <source>
        <dbReference type="Pfam" id="PF00517"/>
    </source>
</evidence>
<feature type="lipid moiety-binding region" description="S-palmitoyl cysteine; by host" evidence="32">
    <location>
        <position position="745"/>
    </location>
</feature>
<dbReference type="GO" id="GO:0016020">
    <property type="term" value="C:membrane"/>
    <property type="evidence" value="ECO:0007669"/>
    <property type="project" value="UniProtKB-UniRule"/>
</dbReference>
<keyword evidence="24 32" id="KW-0175">Coiled coil</keyword>
<evidence type="ECO:0000256" key="25">
    <source>
        <dbReference type="ARBA" id="ARBA00023136"/>
    </source>
</evidence>
<keyword evidence="19 32" id="KW-1043">Host membrane</keyword>
<evidence type="ECO:0000256" key="9">
    <source>
        <dbReference type="ARBA" id="ARBA00022511"/>
    </source>
</evidence>
<evidence type="ECO:0000256" key="27">
    <source>
        <dbReference type="ARBA" id="ARBA00023157"/>
    </source>
</evidence>
<dbReference type="FunFam" id="2.170.40.20:FF:000002">
    <property type="entry name" value="Envelope glycoprotein gp160"/>
    <property type="match status" value="1"/>
</dbReference>
<dbReference type="GO" id="GO:0020002">
    <property type="term" value="C:host cell plasma membrane"/>
    <property type="evidence" value="ECO:0007669"/>
    <property type="project" value="UniProtKB-SubCell"/>
</dbReference>
<dbReference type="GO" id="GO:0019082">
    <property type="term" value="P:viral protein processing"/>
    <property type="evidence" value="ECO:0007669"/>
    <property type="project" value="UniProtKB-UniRule"/>
</dbReference>